<sequence>MKNQTVSYILPLQKLGMGFLPCHVFFLLVIDLEISVPPTPTANKTHEILQCSHLCIPISDPCFYSLSFYCHFLHPASHPQTKLTKIRIMNWLGKYLTPF</sequence>
<accession>A0A8C2TDI0</accession>
<dbReference type="Proteomes" id="UP000694412">
    <property type="component" value="Chromosome Z"/>
</dbReference>
<organism evidence="1 2">
    <name type="scientific">Coturnix japonica</name>
    <name type="common">Japanese quail</name>
    <name type="synonym">Coturnix coturnix japonica</name>
    <dbReference type="NCBI Taxonomy" id="93934"/>
    <lineage>
        <taxon>Eukaryota</taxon>
        <taxon>Metazoa</taxon>
        <taxon>Chordata</taxon>
        <taxon>Craniata</taxon>
        <taxon>Vertebrata</taxon>
        <taxon>Euteleostomi</taxon>
        <taxon>Archelosauria</taxon>
        <taxon>Archosauria</taxon>
        <taxon>Dinosauria</taxon>
        <taxon>Saurischia</taxon>
        <taxon>Theropoda</taxon>
        <taxon>Coelurosauria</taxon>
        <taxon>Aves</taxon>
        <taxon>Neognathae</taxon>
        <taxon>Galloanserae</taxon>
        <taxon>Galliformes</taxon>
        <taxon>Phasianidae</taxon>
        <taxon>Perdicinae</taxon>
        <taxon>Coturnix</taxon>
    </lineage>
</organism>
<proteinExistence type="predicted"/>
<keyword evidence="2" id="KW-1185">Reference proteome</keyword>
<evidence type="ECO:0000313" key="2">
    <source>
        <dbReference type="Proteomes" id="UP000694412"/>
    </source>
</evidence>
<reference evidence="1" key="3">
    <citation type="submission" date="2025-09" db="UniProtKB">
        <authorList>
            <consortium name="Ensembl"/>
        </authorList>
    </citation>
    <scope>IDENTIFICATION</scope>
</reference>
<protein>
    <submittedName>
        <fullName evidence="1">Uncharacterized protein</fullName>
    </submittedName>
</protein>
<name>A0A8C2TDI0_COTJA</name>
<dbReference type="Ensembl" id="ENSCJPT00005016324.1">
    <property type="protein sequence ID" value="ENSCJPP00005011129.1"/>
    <property type="gene ID" value="ENSCJPG00005009591.1"/>
</dbReference>
<dbReference type="AlphaFoldDB" id="A0A8C2TDI0"/>
<reference evidence="1" key="2">
    <citation type="submission" date="2025-08" db="UniProtKB">
        <authorList>
            <consortium name="Ensembl"/>
        </authorList>
    </citation>
    <scope>IDENTIFICATION</scope>
</reference>
<evidence type="ECO:0000313" key="1">
    <source>
        <dbReference type="Ensembl" id="ENSCJPP00005011129.1"/>
    </source>
</evidence>
<reference evidence="1" key="1">
    <citation type="submission" date="2015-11" db="EMBL/GenBank/DDBJ databases">
        <authorList>
            <consortium name="International Coturnix japonica Genome Analysis Consortium"/>
            <person name="Warren W."/>
            <person name="Burt D.W."/>
            <person name="Antin P.B."/>
            <person name="Lanford R."/>
            <person name="Gros J."/>
            <person name="Wilson R.K."/>
        </authorList>
    </citation>
    <scope>NUCLEOTIDE SEQUENCE [LARGE SCALE GENOMIC DNA]</scope>
</reference>